<reference evidence="2 3" key="1">
    <citation type="submission" date="2022-05" db="EMBL/GenBank/DDBJ databases">
        <authorList>
            <consortium name="Genoscope - CEA"/>
            <person name="William W."/>
        </authorList>
    </citation>
    <scope>NUCLEOTIDE SEQUENCE [LARGE SCALE GENOMIC DNA]</scope>
</reference>
<feature type="non-terminal residue" evidence="2">
    <location>
        <position position="1"/>
    </location>
</feature>
<evidence type="ECO:0000313" key="2">
    <source>
        <dbReference type="EMBL" id="CAH3026786.1"/>
    </source>
</evidence>
<dbReference type="Proteomes" id="UP001159427">
    <property type="component" value="Unassembled WGS sequence"/>
</dbReference>
<organism evidence="2 3">
    <name type="scientific">Porites evermanni</name>
    <dbReference type="NCBI Taxonomy" id="104178"/>
    <lineage>
        <taxon>Eukaryota</taxon>
        <taxon>Metazoa</taxon>
        <taxon>Cnidaria</taxon>
        <taxon>Anthozoa</taxon>
        <taxon>Hexacorallia</taxon>
        <taxon>Scleractinia</taxon>
        <taxon>Fungiina</taxon>
        <taxon>Poritidae</taxon>
        <taxon>Porites</taxon>
    </lineage>
</organism>
<accession>A0ABN8MFS4</accession>
<proteinExistence type="predicted"/>
<evidence type="ECO:0000256" key="1">
    <source>
        <dbReference type="SAM" id="MobiDB-lite"/>
    </source>
</evidence>
<gene>
    <name evidence="2" type="ORF">PEVE_00029962</name>
</gene>
<comment type="caution">
    <text evidence="2">The sequence shown here is derived from an EMBL/GenBank/DDBJ whole genome shotgun (WGS) entry which is preliminary data.</text>
</comment>
<name>A0ABN8MFS4_9CNID</name>
<protein>
    <submittedName>
        <fullName evidence="2">Uncharacterized protein</fullName>
    </submittedName>
</protein>
<feature type="non-terminal residue" evidence="2">
    <location>
        <position position="444"/>
    </location>
</feature>
<dbReference type="EMBL" id="CALNXI010000422">
    <property type="protein sequence ID" value="CAH3026786.1"/>
    <property type="molecule type" value="Genomic_DNA"/>
</dbReference>
<feature type="region of interest" description="Disordered" evidence="1">
    <location>
        <begin position="384"/>
        <end position="416"/>
    </location>
</feature>
<sequence>SSPPKQHDILPTKPFSIRSNHNLYKGSNTDILFQQYAKAFKSSQSQEFLSKLKTADLQDASNGFDFMSKCMRWMEQDLNKKLPTGYEFADSTDNWRIDVSAQDNYTTWLLRHYNIKSTNRKSVPYLAINLILAKQMGWVVETANNVFAVGPNLLMELPDGTTGVKPDPATCLNAKFTFTQPIHVVDGLLYLCSTFSWRFVNLNEAFDKAIHQAYETPKTVLNVFKPWMTNLSLWNMDLGLDLDDKFVDLPVSPHYWKPTTLSVTLLRGIDMTSLTRNKTYTVALEWYQKDAWLFNRSNFGADGSGLQVHHLRVEKHTHEQNKTHLIYYHTLTIQFTKTSSRHAKLNIEFDIGFPLSAKYSDDLKDNTFLVLYGVEGHVEQVPDVYDDHPVIPSSHTTTETTTTSMGDKKASTLPKSHGTDNLRPLFLSCNLTKSIDGNKTIMKS</sequence>
<keyword evidence="3" id="KW-1185">Reference proteome</keyword>
<evidence type="ECO:0000313" key="3">
    <source>
        <dbReference type="Proteomes" id="UP001159427"/>
    </source>
</evidence>